<dbReference type="InterPro" id="IPR007135">
    <property type="entry name" value="Atg3/Atg10"/>
</dbReference>
<keyword evidence="18" id="KW-1185">Reference proteome</keyword>
<dbReference type="InterPro" id="IPR020610">
    <property type="entry name" value="Thiolase_AS"/>
</dbReference>
<dbReference type="Pfam" id="PF00108">
    <property type="entry name" value="Thiolase_N"/>
    <property type="match status" value="1"/>
</dbReference>
<keyword evidence="12" id="KW-0496">Mitochondrion</keyword>
<dbReference type="Gene3D" id="3.30.1460.50">
    <property type="match status" value="1"/>
</dbReference>
<comment type="similarity">
    <text evidence="2 14">Belongs to the thiolase-like superfamily. Thiolase family.</text>
</comment>
<evidence type="ECO:0000256" key="14">
    <source>
        <dbReference type="RuleBase" id="RU003557"/>
    </source>
</evidence>
<keyword evidence="6" id="KW-0479">Metal-binding</keyword>
<dbReference type="InterPro" id="IPR020615">
    <property type="entry name" value="Thiolase_acyl_enz_int_AS"/>
</dbReference>
<dbReference type="CDD" id="cd00751">
    <property type="entry name" value="thiolase"/>
    <property type="match status" value="1"/>
</dbReference>
<keyword evidence="8" id="KW-0813">Transport</keyword>
<evidence type="ECO:0000256" key="6">
    <source>
        <dbReference type="ARBA" id="ARBA00022723"/>
    </source>
</evidence>
<keyword evidence="8" id="KW-0653">Protein transport</keyword>
<dbReference type="Gene3D" id="3.40.47.10">
    <property type="match status" value="3"/>
</dbReference>
<protein>
    <recommendedName>
        <fullName evidence="4">acetyl-CoA C-acetyltransferase</fullName>
        <ecNumber evidence="4">2.3.1.9</ecNumber>
    </recommendedName>
</protein>
<comment type="subunit">
    <text evidence="3">Homotetramer.</text>
</comment>
<keyword evidence="13 14" id="KW-0012">Acyltransferase</keyword>
<accession>A0A9W8K786</accession>
<dbReference type="InterPro" id="IPR020617">
    <property type="entry name" value="Thiolase_C"/>
</dbReference>
<dbReference type="PANTHER" id="PTHR18919:SF156">
    <property type="entry name" value="ACETYL-COA ACETYLTRANSFERASE, MITOCHONDRIAL"/>
    <property type="match status" value="1"/>
</dbReference>
<evidence type="ECO:0000256" key="7">
    <source>
        <dbReference type="ARBA" id="ARBA00022786"/>
    </source>
</evidence>
<comment type="caution">
    <text evidence="17">The sequence shown here is derived from an EMBL/GenBank/DDBJ whole genome shotgun (WGS) entry which is preliminary data.</text>
</comment>
<comment type="subcellular location">
    <subcellularLocation>
        <location evidence="1">Mitochondrion</location>
    </subcellularLocation>
</comment>
<evidence type="ECO:0000256" key="3">
    <source>
        <dbReference type="ARBA" id="ARBA00011881"/>
    </source>
</evidence>
<dbReference type="PANTHER" id="PTHR18919">
    <property type="entry name" value="ACETYL-COA C-ACYLTRANSFERASE"/>
    <property type="match status" value="1"/>
</dbReference>
<gene>
    <name evidence="17" type="ORF">NLJ89_g2580</name>
</gene>
<evidence type="ECO:0000256" key="13">
    <source>
        <dbReference type="ARBA" id="ARBA00023315"/>
    </source>
</evidence>
<evidence type="ECO:0000256" key="9">
    <source>
        <dbReference type="ARBA" id="ARBA00022946"/>
    </source>
</evidence>
<evidence type="ECO:0000313" key="17">
    <source>
        <dbReference type="EMBL" id="KAJ3514076.1"/>
    </source>
</evidence>
<evidence type="ECO:0000256" key="8">
    <source>
        <dbReference type="ARBA" id="ARBA00022927"/>
    </source>
</evidence>
<name>A0A9W8K786_9AGAR</name>
<dbReference type="EMBL" id="JANKHO010000163">
    <property type="protein sequence ID" value="KAJ3514076.1"/>
    <property type="molecule type" value="Genomic_DNA"/>
</dbReference>
<dbReference type="GO" id="GO:0006635">
    <property type="term" value="P:fatty acid beta-oxidation"/>
    <property type="evidence" value="ECO:0007669"/>
    <property type="project" value="TreeGrafter"/>
</dbReference>
<evidence type="ECO:0000256" key="11">
    <source>
        <dbReference type="ARBA" id="ARBA00023006"/>
    </source>
</evidence>
<evidence type="ECO:0000313" key="18">
    <source>
        <dbReference type="Proteomes" id="UP001148786"/>
    </source>
</evidence>
<organism evidence="17 18">
    <name type="scientific">Agrocybe chaxingu</name>
    <dbReference type="NCBI Taxonomy" id="84603"/>
    <lineage>
        <taxon>Eukaryota</taxon>
        <taxon>Fungi</taxon>
        <taxon>Dikarya</taxon>
        <taxon>Basidiomycota</taxon>
        <taxon>Agaricomycotina</taxon>
        <taxon>Agaricomycetes</taxon>
        <taxon>Agaricomycetidae</taxon>
        <taxon>Agaricales</taxon>
        <taxon>Agaricineae</taxon>
        <taxon>Strophariaceae</taxon>
        <taxon>Agrocybe</taxon>
    </lineage>
</organism>
<evidence type="ECO:0000256" key="10">
    <source>
        <dbReference type="ARBA" id="ARBA00022958"/>
    </source>
</evidence>
<evidence type="ECO:0000259" key="16">
    <source>
        <dbReference type="Pfam" id="PF02803"/>
    </source>
</evidence>
<feature type="domain" description="Thiolase N-terminal" evidence="15">
    <location>
        <begin position="204"/>
        <end position="426"/>
    </location>
</feature>
<evidence type="ECO:0000256" key="1">
    <source>
        <dbReference type="ARBA" id="ARBA00004173"/>
    </source>
</evidence>
<dbReference type="GO" id="GO:0046872">
    <property type="term" value="F:metal ion binding"/>
    <property type="evidence" value="ECO:0007669"/>
    <property type="project" value="UniProtKB-KW"/>
</dbReference>
<dbReference type="Proteomes" id="UP001148786">
    <property type="component" value="Unassembled WGS sequence"/>
</dbReference>
<dbReference type="Pfam" id="PF02803">
    <property type="entry name" value="Thiolase_C"/>
    <property type="match status" value="1"/>
</dbReference>
<dbReference type="PROSITE" id="PS00099">
    <property type="entry name" value="THIOLASE_3"/>
    <property type="match status" value="1"/>
</dbReference>
<evidence type="ECO:0000256" key="5">
    <source>
        <dbReference type="ARBA" id="ARBA00022679"/>
    </source>
</evidence>
<dbReference type="InterPro" id="IPR016039">
    <property type="entry name" value="Thiolase-like"/>
</dbReference>
<evidence type="ECO:0000256" key="4">
    <source>
        <dbReference type="ARBA" id="ARBA00012705"/>
    </source>
</evidence>
<keyword evidence="10" id="KW-0630">Potassium</keyword>
<dbReference type="EC" id="2.3.1.9" evidence="4"/>
<evidence type="ECO:0000256" key="2">
    <source>
        <dbReference type="ARBA" id="ARBA00010982"/>
    </source>
</evidence>
<evidence type="ECO:0000256" key="12">
    <source>
        <dbReference type="ARBA" id="ARBA00023128"/>
    </source>
</evidence>
<evidence type="ECO:0000259" key="15">
    <source>
        <dbReference type="Pfam" id="PF00108"/>
    </source>
</evidence>
<feature type="domain" description="Thiolase C-terminal" evidence="16">
    <location>
        <begin position="427"/>
        <end position="547"/>
    </location>
</feature>
<dbReference type="GO" id="GO:0003985">
    <property type="term" value="F:acetyl-CoA C-acetyltransferase activity"/>
    <property type="evidence" value="ECO:0007669"/>
    <property type="project" value="UniProtKB-EC"/>
</dbReference>
<dbReference type="InterPro" id="IPR002155">
    <property type="entry name" value="Thiolase"/>
</dbReference>
<dbReference type="InterPro" id="IPR020616">
    <property type="entry name" value="Thiolase_N"/>
</dbReference>
<dbReference type="GO" id="GO:0019787">
    <property type="term" value="F:ubiquitin-like protein transferase activity"/>
    <property type="evidence" value="ECO:0007669"/>
    <property type="project" value="InterPro"/>
</dbReference>
<sequence>MLSRTQFESAAQAFARRHLHWAWVPGHRPGYGYLSRTTSHFRKASPEAEELASDALGLEDDPATAHSARPALNVHEHILYSASFNVPAFYFNIHESNGTPLPLVDLVRTTLFKTSPPEGSVTTDFALTLPSAAFPLLSQGDHPTLGTPYWYFHPCESATAVNEFMAEVEQPDWDEIKAMLLSRFASSSSRVFTPSLARAMSNEVVIVSASRTPVASLNGSLKSFTAPQLGAIALKDAIAKAKVDPSIVEEVYFGNVVQAGVGQSPARQVALAAGLQTSSDATTINKVCASGLKSIMLAAQSIRLGERSVVAAGGTESMSNAPFLIPRHNPAFGKFTAIDSLENDGLWDVYNNFAMGNCGEAAAVKHNISREAVDSHALESYARAARAWKEGAFDAEVVPITIKGKKGDIIVKEDEEYKKTKAEELGLKPLAKILSWADAGVDPIDFPEAPTKALPIALRKANLTVNDIAQFELNEAFSVVVRIAEKVCSIDPAKINVNGGAVALGHAIGNSGSRIIVSLVHSLKSGEYGAAGICNGGGAASALVLQKL</sequence>
<dbReference type="Pfam" id="PF03987">
    <property type="entry name" value="Autophagy_act_C"/>
    <property type="match status" value="1"/>
</dbReference>
<reference evidence="17" key="1">
    <citation type="submission" date="2022-07" db="EMBL/GenBank/DDBJ databases">
        <title>Genome Sequence of Agrocybe chaxingu.</title>
        <authorList>
            <person name="Buettner E."/>
        </authorList>
    </citation>
    <scope>NUCLEOTIDE SEQUENCE</scope>
    <source>
        <strain evidence="17">MP-N11</strain>
    </source>
</reference>
<keyword evidence="5 14" id="KW-0808">Transferase</keyword>
<keyword evidence="7" id="KW-0833">Ubl conjugation pathway</keyword>
<proteinExistence type="inferred from homology"/>
<dbReference type="GO" id="GO:0015031">
    <property type="term" value="P:protein transport"/>
    <property type="evidence" value="ECO:0007669"/>
    <property type="project" value="UniProtKB-KW"/>
</dbReference>
<dbReference type="PROSITE" id="PS00098">
    <property type="entry name" value="THIOLASE_1"/>
    <property type="match status" value="1"/>
</dbReference>
<keyword evidence="11" id="KW-0072">Autophagy</keyword>
<dbReference type="AlphaFoldDB" id="A0A9W8K786"/>
<dbReference type="GO" id="GO:0006914">
    <property type="term" value="P:autophagy"/>
    <property type="evidence" value="ECO:0007669"/>
    <property type="project" value="UniProtKB-KW"/>
</dbReference>
<dbReference type="SUPFAM" id="SSF53901">
    <property type="entry name" value="Thiolase-like"/>
    <property type="match status" value="2"/>
</dbReference>
<dbReference type="OrthoDB" id="5404651at2759"/>
<dbReference type="GO" id="GO:0005739">
    <property type="term" value="C:mitochondrion"/>
    <property type="evidence" value="ECO:0007669"/>
    <property type="project" value="UniProtKB-SubCell"/>
</dbReference>
<keyword evidence="9" id="KW-0809">Transit peptide</keyword>